<dbReference type="GO" id="GO:0000160">
    <property type="term" value="P:phosphorelay signal transduction system"/>
    <property type="evidence" value="ECO:0007669"/>
    <property type="project" value="InterPro"/>
</dbReference>
<dbReference type="InterPro" id="IPR011006">
    <property type="entry name" value="CheY-like_superfamily"/>
</dbReference>
<dbReference type="PANTHER" id="PTHR44520">
    <property type="entry name" value="RESPONSE REGULATOR RCP1-RELATED"/>
    <property type="match status" value="1"/>
</dbReference>
<feature type="modified residue" description="4-aspartylphosphate" evidence="1">
    <location>
        <position position="64"/>
    </location>
</feature>
<dbReference type="KEGG" id="hyg:AUC43_02975"/>
<dbReference type="CDD" id="cd17546">
    <property type="entry name" value="REC_hyHK_CKI1_RcsC-like"/>
    <property type="match status" value="1"/>
</dbReference>
<dbReference type="PROSITE" id="PS50110">
    <property type="entry name" value="RESPONSE_REGULATORY"/>
    <property type="match status" value="1"/>
</dbReference>
<dbReference type="RefSeq" id="WP_068189778.1">
    <property type="nucleotide sequence ID" value="NZ_CP013909.1"/>
</dbReference>
<sequence>MKKLSTILLVDDDETSNFLSERLLTSMGVADQVLSAANGEEALEVLARHGTVFSPTNPALVLLDLNMPVMDGIEFLDAYHALPLVQQQSAVIVVLSSSVHPYDLGRVQTTPIADVVSKPLTKEKVRTLLQQNFPWVGQLAVQSSPNY</sequence>
<keyword evidence="1" id="KW-0597">Phosphoprotein</keyword>
<accession>A0A0U4C1W5</accession>
<evidence type="ECO:0000313" key="3">
    <source>
        <dbReference type="EMBL" id="ALW84152.1"/>
    </source>
</evidence>
<proteinExistence type="predicted"/>
<dbReference type="EMBL" id="CP013909">
    <property type="protein sequence ID" value="ALW84152.1"/>
    <property type="molecule type" value="Genomic_DNA"/>
</dbReference>
<dbReference type="AlphaFoldDB" id="A0A0U4C1W5"/>
<dbReference type="Pfam" id="PF00072">
    <property type="entry name" value="Response_reg"/>
    <property type="match status" value="1"/>
</dbReference>
<dbReference type="SUPFAM" id="SSF52172">
    <property type="entry name" value="CheY-like"/>
    <property type="match status" value="1"/>
</dbReference>
<dbReference type="OrthoDB" id="1524091at2"/>
<feature type="domain" description="Response regulatory" evidence="2">
    <location>
        <begin position="6"/>
        <end position="133"/>
    </location>
</feature>
<gene>
    <name evidence="3" type="ORF">AUC43_02975</name>
</gene>
<keyword evidence="4" id="KW-1185">Reference proteome</keyword>
<dbReference type="Gene3D" id="3.40.50.2300">
    <property type="match status" value="1"/>
</dbReference>
<dbReference type="STRING" id="1411621.AUC43_02975"/>
<dbReference type="PANTHER" id="PTHR44520:SF2">
    <property type="entry name" value="RESPONSE REGULATOR RCP1"/>
    <property type="match status" value="1"/>
</dbReference>
<dbReference type="InterPro" id="IPR052893">
    <property type="entry name" value="TCS_response_regulator"/>
</dbReference>
<evidence type="ECO:0000256" key="1">
    <source>
        <dbReference type="PROSITE-ProRule" id="PRU00169"/>
    </source>
</evidence>
<dbReference type="Proteomes" id="UP000059542">
    <property type="component" value="Chromosome"/>
</dbReference>
<dbReference type="InterPro" id="IPR001789">
    <property type="entry name" value="Sig_transdc_resp-reg_receiver"/>
</dbReference>
<protein>
    <recommendedName>
        <fullName evidence="2">Response regulatory domain-containing protein</fullName>
    </recommendedName>
</protein>
<evidence type="ECO:0000313" key="4">
    <source>
        <dbReference type="Proteomes" id="UP000059542"/>
    </source>
</evidence>
<dbReference type="SMART" id="SM00448">
    <property type="entry name" value="REC"/>
    <property type="match status" value="1"/>
</dbReference>
<reference evidence="3 4" key="1">
    <citation type="submission" date="2015-12" db="EMBL/GenBank/DDBJ databases">
        <authorList>
            <person name="Shamseldin A."/>
            <person name="Moawad H."/>
            <person name="Abd El-Rahim W.M."/>
            <person name="Sadowsky M.J."/>
        </authorList>
    </citation>
    <scope>NUCLEOTIDE SEQUENCE [LARGE SCALE GENOMIC DNA]</scope>
    <source>
        <strain evidence="3 4">DG5B</strain>
    </source>
</reference>
<organism evidence="3 4">
    <name type="scientific">Hymenobacter sedentarius</name>
    <dbReference type="NCBI Taxonomy" id="1411621"/>
    <lineage>
        <taxon>Bacteria</taxon>
        <taxon>Pseudomonadati</taxon>
        <taxon>Bacteroidota</taxon>
        <taxon>Cytophagia</taxon>
        <taxon>Cytophagales</taxon>
        <taxon>Hymenobacteraceae</taxon>
        <taxon>Hymenobacter</taxon>
    </lineage>
</organism>
<evidence type="ECO:0000259" key="2">
    <source>
        <dbReference type="PROSITE" id="PS50110"/>
    </source>
</evidence>
<name>A0A0U4C1W5_9BACT</name>